<dbReference type="GO" id="GO:0016226">
    <property type="term" value="P:iron-sulfur cluster assembly"/>
    <property type="evidence" value="ECO:0007669"/>
    <property type="project" value="UniProtKB-UniRule"/>
</dbReference>
<dbReference type="RefSeq" id="XP_001874603.1">
    <property type="nucleotide sequence ID" value="XM_001874568.1"/>
</dbReference>
<keyword evidence="5" id="KW-0227">DNA damage</keyword>
<evidence type="ECO:0000313" key="8">
    <source>
        <dbReference type="EMBL" id="EDR14044.1"/>
    </source>
</evidence>
<dbReference type="InterPro" id="IPR016024">
    <property type="entry name" value="ARM-type_fold"/>
</dbReference>
<evidence type="ECO:0000256" key="2">
    <source>
        <dbReference type="ARBA" id="ARBA00009340"/>
    </source>
</evidence>
<evidence type="ECO:0000256" key="3">
    <source>
        <dbReference type="ARBA" id="ARBA00022737"/>
    </source>
</evidence>
<dbReference type="OrthoDB" id="342900at2759"/>
<evidence type="ECO:0000313" key="9">
    <source>
        <dbReference type="Proteomes" id="UP000001194"/>
    </source>
</evidence>
<evidence type="ECO:0000256" key="4">
    <source>
        <dbReference type="ARBA" id="ARBA00023242"/>
    </source>
</evidence>
<comment type="subcellular location">
    <subcellularLocation>
        <location evidence="1 5">Nucleus</location>
    </subcellularLocation>
</comment>
<dbReference type="SUPFAM" id="SSF48371">
    <property type="entry name" value="ARM repeat"/>
    <property type="match status" value="2"/>
</dbReference>
<dbReference type="PANTHER" id="PTHR12891">
    <property type="entry name" value="DNA REPAIR/TRANSCRIPTION PROTEIN MET18/MMS19"/>
    <property type="match status" value="1"/>
</dbReference>
<dbReference type="FunCoup" id="B0CU71">
    <property type="interactions" value="477"/>
</dbReference>
<dbReference type="GO" id="GO:0006281">
    <property type="term" value="P:DNA repair"/>
    <property type="evidence" value="ECO:0007669"/>
    <property type="project" value="UniProtKB-UniRule"/>
</dbReference>
<keyword evidence="3" id="KW-0677">Repeat</keyword>
<dbReference type="InterPro" id="IPR011989">
    <property type="entry name" value="ARM-like"/>
</dbReference>
<dbReference type="InterPro" id="IPR029240">
    <property type="entry name" value="MMS19_N"/>
</dbReference>
<dbReference type="GO" id="GO:0097361">
    <property type="term" value="C:cytosolic [4Fe-4S] assembly targeting complex"/>
    <property type="evidence" value="ECO:0007669"/>
    <property type="project" value="UniProtKB-UniRule"/>
</dbReference>
<dbReference type="PANTHER" id="PTHR12891:SF0">
    <property type="entry name" value="MMS19 NUCLEOTIDE EXCISION REPAIR PROTEIN HOMOLOG"/>
    <property type="match status" value="1"/>
</dbReference>
<dbReference type="Pfam" id="PF14500">
    <property type="entry name" value="MMS19_N"/>
    <property type="match status" value="1"/>
</dbReference>
<dbReference type="HOGENOM" id="CLU_005943_1_0_1"/>
<reference evidence="8 9" key="1">
    <citation type="journal article" date="2008" name="Nature">
        <title>The genome of Laccaria bicolor provides insights into mycorrhizal symbiosis.</title>
        <authorList>
            <person name="Martin F."/>
            <person name="Aerts A."/>
            <person name="Ahren D."/>
            <person name="Brun A."/>
            <person name="Danchin E.G.J."/>
            <person name="Duchaussoy F."/>
            <person name="Gibon J."/>
            <person name="Kohler A."/>
            <person name="Lindquist E."/>
            <person name="Pereda V."/>
            <person name="Salamov A."/>
            <person name="Shapiro H.J."/>
            <person name="Wuyts J."/>
            <person name="Blaudez D."/>
            <person name="Buee M."/>
            <person name="Brokstein P."/>
            <person name="Canbaeck B."/>
            <person name="Cohen D."/>
            <person name="Courty P.E."/>
            <person name="Coutinho P.M."/>
            <person name="Delaruelle C."/>
            <person name="Detter J.C."/>
            <person name="Deveau A."/>
            <person name="DiFazio S."/>
            <person name="Duplessis S."/>
            <person name="Fraissinet-Tachet L."/>
            <person name="Lucic E."/>
            <person name="Frey-Klett P."/>
            <person name="Fourrey C."/>
            <person name="Feussner I."/>
            <person name="Gay G."/>
            <person name="Grimwood J."/>
            <person name="Hoegger P.J."/>
            <person name="Jain P."/>
            <person name="Kilaru S."/>
            <person name="Labbe J."/>
            <person name="Lin Y.C."/>
            <person name="Legue V."/>
            <person name="Le Tacon F."/>
            <person name="Marmeisse R."/>
            <person name="Melayah D."/>
            <person name="Montanini B."/>
            <person name="Muratet M."/>
            <person name="Nehls U."/>
            <person name="Niculita-Hirzel H."/>
            <person name="Oudot-Le Secq M.P."/>
            <person name="Peter M."/>
            <person name="Quesneville H."/>
            <person name="Rajashekar B."/>
            <person name="Reich M."/>
            <person name="Rouhier N."/>
            <person name="Schmutz J."/>
            <person name="Yin T."/>
            <person name="Chalot M."/>
            <person name="Henrissat B."/>
            <person name="Kuees U."/>
            <person name="Lucas S."/>
            <person name="Van de Peer Y."/>
            <person name="Podila G.K."/>
            <person name="Polle A."/>
            <person name="Pukkila P.J."/>
            <person name="Richardson P.M."/>
            <person name="Rouze P."/>
            <person name="Sanders I.R."/>
            <person name="Stajich J.E."/>
            <person name="Tunlid A."/>
            <person name="Tuskan G."/>
            <person name="Grigoriev I.V."/>
        </authorList>
    </citation>
    <scope>NUCLEOTIDE SEQUENCE [LARGE SCALE GENOMIC DNA]</scope>
    <source>
        <strain evidence="9">S238N-H82 / ATCC MYA-4686</strain>
    </source>
</reference>
<dbReference type="InterPro" id="IPR024687">
    <property type="entry name" value="MMS19_C"/>
</dbReference>
<dbReference type="Proteomes" id="UP000001194">
    <property type="component" value="Unassembled WGS sequence"/>
</dbReference>
<dbReference type="GO" id="GO:0051604">
    <property type="term" value="P:protein maturation"/>
    <property type="evidence" value="ECO:0007669"/>
    <property type="project" value="UniProtKB-UniRule"/>
</dbReference>
<sequence length="1013" mass="112253">THVSTSIDTNNGTADISNDRTTLINIVKALGEYLTSEEGDLRRKGKDFLLNGFLSKCPPAKLTRQSVRVLTPFYCGKLDDSETIVPALQGILTLVKLPTFGAPEATGVIDALFLYVKMKSLVQSVRFKVYSIIDSLMAGHRDALKALGKKFVGNYIALAEGEKDPRNLVVAFAIARVILIEFDISEHVESLFNITFCYFPITFRPPPNDPYGISSDDLRAALRQCLCATPLFGPLAIPVFLEKLTAGSRATKKDTLQALATCLPVFGSALARATARKLWSALKLEIFQPMDSNTEEEALKTTQILVKTIYQEEEAAHEQSEDIVGLARDACEECIQILREPEKSMAKPATKVICAFMATTPSVSRYTVSLAVPHFVKLFLNPDEALNRAPILYLLSDIVIAARDSMAKNISEDVPLMPYKDEVLGVFSVGLKASSSRLPTLSGLKGLITTKTLLSDEELGFIVHNVDEIIESDTDALEDDEILDLLTTIASIAPHHIEEQTLPLLFRTLPDVAFSRDAIKERANCWRTLSALQTLCVQPELFETLVIRLTTKLDLVCFPSKGTQDTEPNAAYAHSILTTVSNTLSTKVEKSHLDVGKYIDRLVPHIYNLFIFSAFGSDEQRLLASDPRLVHVAGKIISLVVQTLPPQRQTTFSVELFKALLDGQVKGISQGHQKIPSDRKFDVLNETTQKNLLPLFTAAVTPLHKEVHLPVLDLGRFLDSILTWTLLQTDNDLQRISALQMVSSIINKKVDDLSSFLSDKLDVYWPQKVGDVTRPVESRRRAIQSWLWMSKALIIRNHPLALSFSERLFQVFGDEAVGWDAAKACGEIPGTDTILTKRNNAVIKILHSQKYVNTILPRLMEGAKSSSRSNEQAAYLVALTSLIKSTPKGTYVHEMPLLIPLLLQSLDLPDANIRSNVIGTFLAVAEGETPDKNLVSEHSSTLVTSMLKNSMVSEMATTRVRVLALQYLGLLPNIVRYDVLHPQKPLVLRELANVLDDPKRTVRKEAVNARTNW</sequence>
<feature type="domain" description="MMS19 N-terminal" evidence="7">
    <location>
        <begin position="27"/>
        <end position="288"/>
    </location>
</feature>
<protein>
    <recommendedName>
        <fullName evidence="5">MMS19 nucleotide excision repair protein</fullName>
    </recommendedName>
</protein>
<dbReference type="InParanoid" id="B0CU71"/>
<evidence type="ECO:0000259" key="6">
    <source>
        <dbReference type="Pfam" id="PF12460"/>
    </source>
</evidence>
<gene>
    <name evidence="8" type="ORF">LACBIDRAFT_243929</name>
</gene>
<dbReference type="AlphaFoldDB" id="B0CU71"/>
<dbReference type="STRING" id="486041.B0CU71"/>
<accession>B0CU71</accession>
<evidence type="ECO:0000256" key="1">
    <source>
        <dbReference type="ARBA" id="ARBA00004123"/>
    </source>
</evidence>
<proteinExistence type="inferred from homology"/>
<dbReference type="GO" id="GO:0005634">
    <property type="term" value="C:nucleus"/>
    <property type="evidence" value="ECO:0007669"/>
    <property type="project" value="UniProtKB-SubCell"/>
</dbReference>
<feature type="domain" description="MMS19 C-terminal" evidence="6">
    <location>
        <begin position="528"/>
        <end position="972"/>
    </location>
</feature>
<dbReference type="GeneID" id="6070866"/>
<keyword evidence="4 5" id="KW-0539">Nucleus</keyword>
<organism evidence="9">
    <name type="scientific">Laccaria bicolor (strain S238N-H82 / ATCC MYA-4686)</name>
    <name type="common">Bicoloured deceiver</name>
    <name type="synonym">Laccaria laccata var. bicolor</name>
    <dbReference type="NCBI Taxonomy" id="486041"/>
    <lineage>
        <taxon>Eukaryota</taxon>
        <taxon>Fungi</taxon>
        <taxon>Dikarya</taxon>
        <taxon>Basidiomycota</taxon>
        <taxon>Agaricomycotina</taxon>
        <taxon>Agaricomycetes</taxon>
        <taxon>Agaricomycetidae</taxon>
        <taxon>Agaricales</taxon>
        <taxon>Agaricineae</taxon>
        <taxon>Hydnangiaceae</taxon>
        <taxon>Laccaria</taxon>
    </lineage>
</organism>
<keyword evidence="5" id="KW-0234">DNA repair</keyword>
<evidence type="ECO:0000259" key="7">
    <source>
        <dbReference type="Pfam" id="PF14500"/>
    </source>
</evidence>
<dbReference type="KEGG" id="lbc:LACBIDRAFT_243929"/>
<dbReference type="EMBL" id="DS547092">
    <property type="protein sequence ID" value="EDR14044.1"/>
    <property type="molecule type" value="Genomic_DNA"/>
</dbReference>
<dbReference type="InterPro" id="IPR039920">
    <property type="entry name" value="MMS19"/>
</dbReference>
<comment type="function">
    <text evidence="5">Key component of the cytosolic iron-sulfur protein assembly (CIA) complex, a multiprotein complex that mediates the incorporation of iron-sulfur cluster into apoproteins specifically involved in DNA metabolism and genomic integrity. In the CIA complex, MMS19 acts as an adapter between early-acting CIA components and a subset of cellular target iron-sulfur proteins.</text>
</comment>
<comment type="similarity">
    <text evidence="2 5">Belongs to the MET18/MMS19 family.</text>
</comment>
<name>B0CU71_LACBS</name>
<evidence type="ECO:0000256" key="5">
    <source>
        <dbReference type="RuleBase" id="RU367072"/>
    </source>
</evidence>
<dbReference type="Pfam" id="PF12460">
    <property type="entry name" value="MMS19_C"/>
    <property type="match status" value="1"/>
</dbReference>
<dbReference type="Gene3D" id="1.25.10.10">
    <property type="entry name" value="Leucine-rich Repeat Variant"/>
    <property type="match status" value="1"/>
</dbReference>
<keyword evidence="9" id="KW-1185">Reference proteome</keyword>
<feature type="non-terminal residue" evidence="8">
    <location>
        <position position="1"/>
    </location>
</feature>